<dbReference type="EMBL" id="KN833013">
    <property type="protein sequence ID" value="KIM78949.1"/>
    <property type="molecule type" value="Genomic_DNA"/>
</dbReference>
<dbReference type="PANTHER" id="PTHR34315:SF1">
    <property type="entry name" value="INTRADIOL RING-CLEAVAGE DIOXYGENASES DOMAIN-CONTAINING PROTEIN-RELATED"/>
    <property type="match status" value="1"/>
</dbReference>
<keyword evidence="4" id="KW-1185">Reference proteome</keyword>
<feature type="compositionally biased region" description="Polar residues" evidence="1">
    <location>
        <begin position="188"/>
        <end position="197"/>
    </location>
</feature>
<evidence type="ECO:0000256" key="2">
    <source>
        <dbReference type="SAM" id="SignalP"/>
    </source>
</evidence>
<dbReference type="InterPro" id="IPR015889">
    <property type="entry name" value="Intradiol_dOase_core"/>
</dbReference>
<dbReference type="GO" id="GO:0005506">
    <property type="term" value="F:iron ion binding"/>
    <property type="evidence" value="ECO:0007669"/>
    <property type="project" value="InterPro"/>
</dbReference>
<dbReference type="HOGENOM" id="CLU_027719_1_0_1"/>
<feature type="signal peptide" evidence="2">
    <location>
        <begin position="1"/>
        <end position="23"/>
    </location>
</feature>
<dbReference type="SUPFAM" id="SSF49482">
    <property type="entry name" value="Aromatic compound dioxygenase"/>
    <property type="match status" value="1"/>
</dbReference>
<dbReference type="PANTHER" id="PTHR34315">
    <property type="match status" value="1"/>
</dbReference>
<proteinExistence type="predicted"/>
<sequence>MLYQKFIATAAAFVVGLSVPTSAHPGEVEPILTSRQLELRQATANARHNVARKCDGAIKAFEARRRAKRSALTHKKHSTSRSTSESCAETASPSGTSTANAPTYTTLQNTTCVLTPEATEGPYFIHEELLRTDLTDGQDGLPLLLDIGVMDVTTCTPLENALVDVWHCNATGIYSGFIASEPSNVGTGNTTSLGTQTSMSSGSAMPSGTMSMGGGGGGSSVVTDQETFGRGAYPTNSNGLVEFSTIFPGFYGGRSVHIHTAVLTNYTTNVNGTIGQEAGSIRHIGQVFFEESWTEMVVATTPYSQETTMRTTNDEDSVYATENTAGYNATAQLSLLGDQLSDGLLGYVTLGVDPSASYTFVSTGYYTGDD</sequence>
<reference evidence="3 4" key="1">
    <citation type="submission" date="2014-04" db="EMBL/GenBank/DDBJ databases">
        <authorList>
            <consortium name="DOE Joint Genome Institute"/>
            <person name="Kuo A."/>
            <person name="Tarkka M."/>
            <person name="Buscot F."/>
            <person name="Kohler A."/>
            <person name="Nagy L.G."/>
            <person name="Floudas D."/>
            <person name="Copeland A."/>
            <person name="Barry K.W."/>
            <person name="Cichocki N."/>
            <person name="Veneault-Fourrey C."/>
            <person name="LaButti K."/>
            <person name="Lindquist E.A."/>
            <person name="Lipzen A."/>
            <person name="Lundell T."/>
            <person name="Morin E."/>
            <person name="Murat C."/>
            <person name="Sun H."/>
            <person name="Tunlid A."/>
            <person name="Henrissat B."/>
            <person name="Grigoriev I.V."/>
            <person name="Hibbett D.S."/>
            <person name="Martin F."/>
            <person name="Nordberg H.P."/>
            <person name="Cantor M.N."/>
            <person name="Hua S.X."/>
        </authorList>
    </citation>
    <scope>NUCLEOTIDE SEQUENCE [LARGE SCALE GENOMIC DNA]</scope>
    <source>
        <strain evidence="3 4">F 1598</strain>
    </source>
</reference>
<evidence type="ECO:0000313" key="3">
    <source>
        <dbReference type="EMBL" id="KIM78949.1"/>
    </source>
</evidence>
<feature type="region of interest" description="Disordered" evidence="1">
    <location>
        <begin position="69"/>
        <end position="103"/>
    </location>
</feature>
<evidence type="ECO:0008006" key="5">
    <source>
        <dbReference type="Google" id="ProtNLM"/>
    </source>
</evidence>
<dbReference type="Gene3D" id="2.60.130.10">
    <property type="entry name" value="Aromatic compound dioxygenase"/>
    <property type="match status" value="1"/>
</dbReference>
<dbReference type="AlphaFoldDB" id="A0A0C3FGJ2"/>
<organism evidence="3 4">
    <name type="scientific">Piloderma croceum (strain F 1598)</name>
    <dbReference type="NCBI Taxonomy" id="765440"/>
    <lineage>
        <taxon>Eukaryota</taxon>
        <taxon>Fungi</taxon>
        <taxon>Dikarya</taxon>
        <taxon>Basidiomycota</taxon>
        <taxon>Agaricomycotina</taxon>
        <taxon>Agaricomycetes</taxon>
        <taxon>Agaricomycetidae</taxon>
        <taxon>Atheliales</taxon>
        <taxon>Atheliaceae</taxon>
        <taxon>Piloderma</taxon>
    </lineage>
</organism>
<dbReference type="OrthoDB" id="121380at2759"/>
<gene>
    <name evidence="3" type="ORF">PILCRDRAFT_581034</name>
</gene>
<dbReference type="STRING" id="765440.A0A0C3FGJ2"/>
<evidence type="ECO:0000256" key="1">
    <source>
        <dbReference type="SAM" id="MobiDB-lite"/>
    </source>
</evidence>
<dbReference type="CDD" id="cd03457">
    <property type="entry name" value="intradiol_dioxygenase_like"/>
    <property type="match status" value="1"/>
</dbReference>
<feature type="compositionally biased region" description="Low complexity" evidence="1">
    <location>
        <begin position="198"/>
        <end position="210"/>
    </location>
</feature>
<feature type="compositionally biased region" description="Basic residues" evidence="1">
    <location>
        <begin position="69"/>
        <end position="79"/>
    </location>
</feature>
<feature type="chain" id="PRO_5002164442" description="Intradiol ring-cleavage dioxygenases domain-containing protein" evidence="2">
    <location>
        <begin position="24"/>
        <end position="370"/>
    </location>
</feature>
<dbReference type="GO" id="GO:0016702">
    <property type="term" value="F:oxidoreductase activity, acting on single donors with incorporation of molecular oxygen, incorporation of two atoms of oxygen"/>
    <property type="evidence" value="ECO:0007669"/>
    <property type="project" value="InterPro"/>
</dbReference>
<dbReference type="InParanoid" id="A0A0C3FGJ2"/>
<reference evidence="4" key="2">
    <citation type="submission" date="2015-01" db="EMBL/GenBank/DDBJ databases">
        <title>Evolutionary Origins and Diversification of the Mycorrhizal Mutualists.</title>
        <authorList>
            <consortium name="DOE Joint Genome Institute"/>
            <consortium name="Mycorrhizal Genomics Consortium"/>
            <person name="Kohler A."/>
            <person name="Kuo A."/>
            <person name="Nagy L.G."/>
            <person name="Floudas D."/>
            <person name="Copeland A."/>
            <person name="Barry K.W."/>
            <person name="Cichocki N."/>
            <person name="Veneault-Fourrey C."/>
            <person name="LaButti K."/>
            <person name="Lindquist E.A."/>
            <person name="Lipzen A."/>
            <person name="Lundell T."/>
            <person name="Morin E."/>
            <person name="Murat C."/>
            <person name="Riley R."/>
            <person name="Ohm R."/>
            <person name="Sun H."/>
            <person name="Tunlid A."/>
            <person name="Henrissat B."/>
            <person name="Grigoriev I.V."/>
            <person name="Hibbett D.S."/>
            <person name="Martin F."/>
        </authorList>
    </citation>
    <scope>NUCLEOTIDE SEQUENCE [LARGE SCALE GENOMIC DNA]</scope>
    <source>
        <strain evidence="4">F 1598</strain>
    </source>
</reference>
<feature type="region of interest" description="Disordered" evidence="1">
    <location>
        <begin position="188"/>
        <end position="219"/>
    </location>
</feature>
<protein>
    <recommendedName>
        <fullName evidence="5">Intradiol ring-cleavage dioxygenases domain-containing protein</fullName>
    </recommendedName>
</protein>
<keyword evidence="2" id="KW-0732">Signal</keyword>
<dbReference type="Proteomes" id="UP000054166">
    <property type="component" value="Unassembled WGS sequence"/>
</dbReference>
<accession>A0A0C3FGJ2</accession>
<feature type="compositionally biased region" description="Low complexity" evidence="1">
    <location>
        <begin position="80"/>
        <end position="94"/>
    </location>
</feature>
<name>A0A0C3FGJ2_PILCF</name>
<evidence type="ECO:0000313" key="4">
    <source>
        <dbReference type="Proteomes" id="UP000054166"/>
    </source>
</evidence>